<reference evidence="2 3" key="1">
    <citation type="journal article" date="2023" name="Commun. Biol.">
        <title>Reorganization of the ancestral sex-determining regions during the evolution of trioecy in Pleodorina starrii.</title>
        <authorList>
            <person name="Takahashi K."/>
            <person name="Suzuki S."/>
            <person name="Kawai-Toyooka H."/>
            <person name="Yamamoto K."/>
            <person name="Hamaji T."/>
            <person name="Ootsuki R."/>
            <person name="Yamaguchi H."/>
            <person name="Kawachi M."/>
            <person name="Higashiyama T."/>
            <person name="Nozaki H."/>
        </authorList>
    </citation>
    <scope>NUCLEOTIDE SEQUENCE [LARGE SCALE GENOMIC DNA]</scope>
    <source>
        <strain evidence="2 3">NIES-4479</strain>
    </source>
</reference>
<dbReference type="Pfam" id="PF00078">
    <property type="entry name" value="RVT_1"/>
    <property type="match status" value="1"/>
</dbReference>
<dbReference type="CDD" id="cd01650">
    <property type="entry name" value="RT_nLTR_like"/>
    <property type="match status" value="1"/>
</dbReference>
<name>A0A9W6F0A2_9CHLO</name>
<dbReference type="InterPro" id="IPR043502">
    <property type="entry name" value="DNA/RNA_pol_sf"/>
</dbReference>
<evidence type="ECO:0000259" key="1">
    <source>
        <dbReference type="PROSITE" id="PS50878"/>
    </source>
</evidence>
<sequence>MAELGGQINATQAIDLLGKELAQVLSRVFGRPRGRAQVRGQGDAPWWTEECAVARTAMLNHKARMRTEGTLNDPTARAEFSRLRTHYQRLIRNARDAYRTSEFESLLGSCQSNPRAFWKIVNATLGEDCPISEVGVWSEYFENLFNGNTNAGRDADVEAILSFINGVHGREGGGGWEDSAGARPSRVELAASLNSPFTVEEVGLVISSLSNNKSSGLDSVPAECYKYAKREVEGRFFNVLTPHVHRLFEHIRSTGDFPAQFEVSCLTPIHKKGDVHEKGNYRGLAVGGALAKCYAAILERRLSRWGELAQARSPFQGGFRAKIGTIHNLLLLRHLIDRHRTGPPSSTPLFVCQVDFEKAFDRVPRQLLWQRLRERGLHGAMLDALMAGYDRVVLRVKVNGKLGDPFEAMQGVKQGCPLSPTLFGFFVEGFADYVEAKDKLAPAAMCANECPVVDGLRVPLILYADDLNLFAFSHLRLMCLLQALSEWCTAFGLTVHTRKCEVVYFHPSQNLRDLAYRLVKVGMRRIVGNTIRFEEMEWARRARYLGLHYGPEAPFEACTDELFGAGQRAVFALVNKLRRRGLFVPRVALKCFDVQICAILSYGVQVWGPSYILQVVERDRDPQGRYCYFEKALENRMVGLQRMYLKMLAGLRKIPDNKILFREFGQRPLHVHWASLIYRFWNKLVDAKGSVFHRVFREEIRLALQSDLSGHGWGALVLRGLRCLGQDHWPEPPPGLDLEGQVDFVASRSLNIGNLIWTLEQRFDEDWLNSRLLTPPREFVSDNHKPGVKMCRHTHWMGMPKHTAGYIPPKPYASLLRFRLGAWPIENNRPAGRQRSERTCRVCDSGTEDEYHVLMECSAYDDIRQGFSTLGVILGDYISPPMLAVTGADNQRGLAELVHNIWVRRSSMLV</sequence>
<dbReference type="SUPFAM" id="SSF56672">
    <property type="entry name" value="DNA/RNA polymerases"/>
    <property type="match status" value="1"/>
</dbReference>
<gene>
    <name evidence="2" type="primary">PLEST012208</name>
    <name evidence="2" type="ORF">PLESTB_000558900</name>
</gene>
<organism evidence="2 3">
    <name type="scientific">Pleodorina starrii</name>
    <dbReference type="NCBI Taxonomy" id="330485"/>
    <lineage>
        <taxon>Eukaryota</taxon>
        <taxon>Viridiplantae</taxon>
        <taxon>Chlorophyta</taxon>
        <taxon>core chlorophytes</taxon>
        <taxon>Chlorophyceae</taxon>
        <taxon>CS clade</taxon>
        <taxon>Chlamydomonadales</taxon>
        <taxon>Volvocaceae</taxon>
        <taxon>Pleodorina</taxon>
    </lineage>
</organism>
<proteinExistence type="predicted"/>
<dbReference type="AlphaFoldDB" id="A0A9W6F0A2"/>
<comment type="caution">
    <text evidence="2">The sequence shown here is derived from an EMBL/GenBank/DDBJ whole genome shotgun (WGS) entry which is preliminary data.</text>
</comment>
<dbReference type="Proteomes" id="UP001165080">
    <property type="component" value="Unassembled WGS sequence"/>
</dbReference>
<evidence type="ECO:0000313" key="2">
    <source>
        <dbReference type="EMBL" id="GLC51883.1"/>
    </source>
</evidence>
<dbReference type="InterPro" id="IPR000477">
    <property type="entry name" value="RT_dom"/>
</dbReference>
<dbReference type="PANTHER" id="PTHR19446">
    <property type="entry name" value="REVERSE TRANSCRIPTASES"/>
    <property type="match status" value="1"/>
</dbReference>
<evidence type="ECO:0000313" key="3">
    <source>
        <dbReference type="Proteomes" id="UP001165080"/>
    </source>
</evidence>
<protein>
    <recommendedName>
        <fullName evidence="1">Reverse transcriptase domain-containing protein</fullName>
    </recommendedName>
</protein>
<feature type="domain" description="Reverse transcriptase" evidence="1">
    <location>
        <begin position="250"/>
        <end position="549"/>
    </location>
</feature>
<dbReference type="EMBL" id="BRXU01000005">
    <property type="protein sequence ID" value="GLC51883.1"/>
    <property type="molecule type" value="Genomic_DNA"/>
</dbReference>
<accession>A0A9W6F0A2</accession>
<dbReference type="PROSITE" id="PS50878">
    <property type="entry name" value="RT_POL"/>
    <property type="match status" value="1"/>
</dbReference>
<keyword evidence="3" id="KW-1185">Reference proteome</keyword>